<evidence type="ECO:0000256" key="6">
    <source>
        <dbReference type="SAM" id="Phobius"/>
    </source>
</evidence>
<evidence type="ECO:0000256" key="1">
    <source>
        <dbReference type="ARBA" id="ARBA00004141"/>
    </source>
</evidence>
<dbReference type="PANTHER" id="PTHR16172:SF41">
    <property type="entry name" value="MAJOR FACILITATOR SUPERFAMILY DOMAIN-CONTAINING PROTEIN 6-LIKE"/>
    <property type="match status" value="1"/>
</dbReference>
<dbReference type="PANTHER" id="PTHR16172">
    <property type="entry name" value="MAJOR FACILITATOR SUPERFAMILY DOMAIN-CONTAINING PROTEIN 6-LIKE"/>
    <property type="match status" value="1"/>
</dbReference>
<evidence type="ECO:0000256" key="2">
    <source>
        <dbReference type="ARBA" id="ARBA00005241"/>
    </source>
</evidence>
<reference evidence="8 9" key="1">
    <citation type="submission" date="2023-03" db="EMBL/GenBank/DDBJ databases">
        <title>High-quality genome of Scylla paramamosain provides insights in environmental adaptation.</title>
        <authorList>
            <person name="Zhang L."/>
        </authorList>
    </citation>
    <scope>NUCLEOTIDE SEQUENCE [LARGE SCALE GENOMIC DNA]</scope>
    <source>
        <strain evidence="8">LZ_2023a</strain>
        <tissue evidence="8">Muscle</tissue>
    </source>
</reference>
<dbReference type="Gene3D" id="1.20.1250.20">
    <property type="entry name" value="MFS general substrate transporter like domains"/>
    <property type="match status" value="2"/>
</dbReference>
<dbReference type="InterPro" id="IPR051717">
    <property type="entry name" value="MFS_MFSD6"/>
</dbReference>
<proteinExistence type="inferred from homology"/>
<gene>
    <name evidence="8" type="ORF">O3P69_019376</name>
</gene>
<keyword evidence="9" id="KW-1185">Reference proteome</keyword>
<dbReference type="InterPro" id="IPR024989">
    <property type="entry name" value="MFS_assoc_dom"/>
</dbReference>
<feature type="transmembrane region" description="Helical" evidence="6">
    <location>
        <begin position="63"/>
        <end position="83"/>
    </location>
</feature>
<name>A0AAW0SVV8_SCYPA</name>
<keyword evidence="4 6" id="KW-1133">Transmembrane helix</keyword>
<feature type="transmembrane region" description="Helical" evidence="6">
    <location>
        <begin position="169"/>
        <end position="187"/>
    </location>
</feature>
<keyword evidence="3 6" id="KW-0812">Transmembrane</keyword>
<dbReference type="EMBL" id="JARAKH010000043">
    <property type="protein sequence ID" value="KAK8379420.1"/>
    <property type="molecule type" value="Genomic_DNA"/>
</dbReference>
<evidence type="ECO:0000313" key="9">
    <source>
        <dbReference type="Proteomes" id="UP001487740"/>
    </source>
</evidence>
<accession>A0AAW0SVV8</accession>
<comment type="subcellular location">
    <subcellularLocation>
        <location evidence="1">Membrane</location>
        <topology evidence="1">Multi-pass membrane protein</topology>
    </subcellularLocation>
</comment>
<feature type="transmembrane region" description="Helical" evidence="6">
    <location>
        <begin position="207"/>
        <end position="225"/>
    </location>
</feature>
<dbReference type="Pfam" id="PF12832">
    <property type="entry name" value="MFS_1_like"/>
    <property type="match status" value="1"/>
</dbReference>
<dbReference type="InterPro" id="IPR036259">
    <property type="entry name" value="MFS_trans_sf"/>
</dbReference>
<evidence type="ECO:0000256" key="5">
    <source>
        <dbReference type="ARBA" id="ARBA00023136"/>
    </source>
</evidence>
<dbReference type="AlphaFoldDB" id="A0AAW0SVV8"/>
<dbReference type="Proteomes" id="UP001487740">
    <property type="component" value="Unassembled WGS sequence"/>
</dbReference>
<evidence type="ECO:0000313" key="8">
    <source>
        <dbReference type="EMBL" id="KAK8379420.1"/>
    </source>
</evidence>
<evidence type="ECO:0000256" key="4">
    <source>
        <dbReference type="ARBA" id="ARBA00022989"/>
    </source>
</evidence>
<evidence type="ECO:0000256" key="3">
    <source>
        <dbReference type="ARBA" id="ARBA00022692"/>
    </source>
</evidence>
<comment type="caution">
    <text evidence="8">The sequence shown here is derived from an EMBL/GenBank/DDBJ whole genome shotgun (WGS) entry which is preliminary data.</text>
</comment>
<feature type="domain" description="Major facilitator superfamily associated" evidence="7">
    <location>
        <begin position="2"/>
        <end position="241"/>
    </location>
</feature>
<dbReference type="SUPFAM" id="SSF103473">
    <property type="entry name" value="MFS general substrate transporter"/>
    <property type="match status" value="1"/>
</dbReference>
<organism evidence="8 9">
    <name type="scientific">Scylla paramamosain</name>
    <name type="common">Mud crab</name>
    <dbReference type="NCBI Taxonomy" id="85552"/>
    <lineage>
        <taxon>Eukaryota</taxon>
        <taxon>Metazoa</taxon>
        <taxon>Ecdysozoa</taxon>
        <taxon>Arthropoda</taxon>
        <taxon>Crustacea</taxon>
        <taxon>Multicrustacea</taxon>
        <taxon>Malacostraca</taxon>
        <taxon>Eumalacostraca</taxon>
        <taxon>Eucarida</taxon>
        <taxon>Decapoda</taxon>
        <taxon>Pleocyemata</taxon>
        <taxon>Brachyura</taxon>
        <taxon>Eubrachyura</taxon>
        <taxon>Portunoidea</taxon>
        <taxon>Portunidae</taxon>
        <taxon>Portuninae</taxon>
        <taxon>Scylla</taxon>
    </lineage>
</organism>
<evidence type="ECO:0000259" key="7">
    <source>
        <dbReference type="Pfam" id="PF12832"/>
    </source>
</evidence>
<feature type="transmembrane region" description="Helical" evidence="6">
    <location>
        <begin position="107"/>
        <end position="131"/>
    </location>
</feature>
<keyword evidence="5 6" id="KW-0472">Membrane</keyword>
<protein>
    <recommendedName>
        <fullName evidence="7">Major facilitator superfamily associated domain-containing protein</fullName>
    </recommendedName>
</protein>
<comment type="similarity">
    <text evidence="2">Belongs to the major facilitator superfamily. MFSD6 family.</text>
</comment>
<dbReference type="GO" id="GO:0016020">
    <property type="term" value="C:membrane"/>
    <property type="evidence" value="ECO:0007669"/>
    <property type="project" value="UniProtKB-SubCell"/>
</dbReference>
<sequence>MFFLASSFTMMDATSLALVKQHNAEFGKQRILSTIGQATVPLLAGILVDAHSASLGYSDYMPAVYLGCSLALVATFIVMRLDVEVETGSGSMVQDLKQLVTRLEIDLFLLMILILGSNWGFIESYLFLYLIELKAPNYLLGLTLTVGCLTGVPVMYVADKIISKLGRPAIFIISFFSYAARHFGYAFMTDPWLVFPYELLEIFTYQIMWVAAATYCHILAPKGLLATMMGLAGSIHYSLGAVSLSVFECLSVSLSVSSAPQCPSVSHVLSVSSAPKCLMCLSL</sequence>
<feature type="transmembrane region" description="Helical" evidence="6">
    <location>
        <begin position="137"/>
        <end position="157"/>
    </location>
</feature>